<dbReference type="RefSeq" id="WP_159442844.1">
    <property type="nucleotide sequence ID" value="NZ_FUXK01000009.1"/>
</dbReference>
<proteinExistence type="predicted"/>
<dbReference type="SUPFAM" id="SSF56281">
    <property type="entry name" value="Metallo-hydrolase/oxidoreductase"/>
    <property type="match status" value="1"/>
</dbReference>
<protein>
    <submittedName>
        <fullName evidence="2">Metal-dependent hydrolase, beta-lactamase superfamily II</fullName>
    </submittedName>
</protein>
<evidence type="ECO:0000313" key="2">
    <source>
        <dbReference type="EMBL" id="SJZ74913.1"/>
    </source>
</evidence>
<name>A0A1T4N6W2_9BACT</name>
<dbReference type="EMBL" id="FUXK01000009">
    <property type="protein sequence ID" value="SJZ74913.1"/>
    <property type="molecule type" value="Genomic_DNA"/>
</dbReference>
<dbReference type="InterPro" id="IPR052159">
    <property type="entry name" value="Competence_DNA_uptake"/>
</dbReference>
<feature type="domain" description="Metallo-beta-lactamase" evidence="1">
    <location>
        <begin position="26"/>
        <end position="91"/>
    </location>
</feature>
<evidence type="ECO:0000313" key="3">
    <source>
        <dbReference type="Proteomes" id="UP000190065"/>
    </source>
</evidence>
<reference evidence="2 3" key="1">
    <citation type="submission" date="2017-02" db="EMBL/GenBank/DDBJ databases">
        <authorList>
            <person name="Peterson S.W."/>
        </authorList>
    </citation>
    <scope>NUCLEOTIDE SEQUENCE [LARGE SCALE GENOMIC DNA]</scope>
    <source>
        <strain evidence="2 3">ATCC 43324</strain>
    </source>
</reference>
<keyword evidence="2" id="KW-0378">Hydrolase</keyword>
<evidence type="ECO:0000259" key="1">
    <source>
        <dbReference type="Pfam" id="PF00753"/>
    </source>
</evidence>
<dbReference type="PANTHER" id="PTHR30619:SF1">
    <property type="entry name" value="RECOMBINATION PROTEIN 2"/>
    <property type="match status" value="1"/>
</dbReference>
<dbReference type="PANTHER" id="PTHR30619">
    <property type="entry name" value="DNA INTERNALIZATION/COMPETENCE PROTEIN COMEC/REC2"/>
    <property type="match status" value="1"/>
</dbReference>
<dbReference type="AlphaFoldDB" id="A0A1T4N6W2"/>
<sequence length="352" mass="39899">MRLVCYKAMCGDSFHLQYMGESGKCRNILLDMGYSQTYTTVLKDVINKLLAKSEQIDGLFLSHIHDDHIGGARKFIKDIQLNVFPNESVGRWVYNAPRRYIVEKTNNNKNGVLCGIASGDKVYEYIMAKRPSNLVDFLSGQTFTVDGMKVTILSPDEKRLDQLRNKYSNNRPLCTSETDTVSVEAGNVVDDYSTPLDKFKVERFQEDNSIENASSIAAMFEYGERRILWLSDSVPSVIIKSLMDLGYSEKNKVQCDAVLISHHGSLANNSLSLFKMISSDRFIISADGINRHCLPNKETIARLISATPRKPVALYFNYSDGRLMRMFNTDAPEEVKSMIDARYLKDKEAIKF</sequence>
<dbReference type="Gene3D" id="3.60.15.10">
    <property type="entry name" value="Ribonuclease Z/Hydroxyacylglutathione hydrolase-like"/>
    <property type="match status" value="1"/>
</dbReference>
<accession>A0A1T4N6W2</accession>
<dbReference type="InterPro" id="IPR001279">
    <property type="entry name" value="Metallo-B-lactamas"/>
</dbReference>
<gene>
    <name evidence="2" type="ORF">SAMN02745202_00961</name>
</gene>
<dbReference type="STRING" id="28136.SAMN02745202_00961"/>
<dbReference type="InterPro" id="IPR036866">
    <property type="entry name" value="RibonucZ/Hydroxyglut_hydro"/>
</dbReference>
<dbReference type="Pfam" id="PF00753">
    <property type="entry name" value="Lactamase_B"/>
    <property type="match status" value="1"/>
</dbReference>
<dbReference type="GO" id="GO:0016787">
    <property type="term" value="F:hydrolase activity"/>
    <property type="evidence" value="ECO:0007669"/>
    <property type="project" value="UniProtKB-KW"/>
</dbReference>
<organism evidence="2 3">
    <name type="scientific">Segatella oulorum</name>
    <dbReference type="NCBI Taxonomy" id="28136"/>
    <lineage>
        <taxon>Bacteria</taxon>
        <taxon>Pseudomonadati</taxon>
        <taxon>Bacteroidota</taxon>
        <taxon>Bacteroidia</taxon>
        <taxon>Bacteroidales</taxon>
        <taxon>Prevotellaceae</taxon>
        <taxon>Segatella</taxon>
    </lineage>
</organism>
<dbReference type="Proteomes" id="UP000190065">
    <property type="component" value="Unassembled WGS sequence"/>
</dbReference>